<reference evidence="2" key="1">
    <citation type="submission" date="2021-03" db="EMBL/GenBank/DDBJ databases">
        <authorList>
            <person name="Tagirdzhanova G."/>
        </authorList>
    </citation>
    <scope>NUCLEOTIDE SEQUENCE</scope>
</reference>
<feature type="chain" id="PRO_5034384827" evidence="1">
    <location>
        <begin position="27"/>
        <end position="211"/>
    </location>
</feature>
<dbReference type="OrthoDB" id="103819at2759"/>
<evidence type="ECO:0000313" key="3">
    <source>
        <dbReference type="Proteomes" id="UP000664203"/>
    </source>
</evidence>
<protein>
    <submittedName>
        <fullName evidence="2">Uncharacterized protein</fullName>
    </submittedName>
</protein>
<organism evidence="2 3">
    <name type="scientific">Alectoria fallacina</name>
    <dbReference type="NCBI Taxonomy" id="1903189"/>
    <lineage>
        <taxon>Eukaryota</taxon>
        <taxon>Fungi</taxon>
        <taxon>Dikarya</taxon>
        <taxon>Ascomycota</taxon>
        <taxon>Pezizomycotina</taxon>
        <taxon>Lecanoromycetes</taxon>
        <taxon>OSLEUM clade</taxon>
        <taxon>Lecanoromycetidae</taxon>
        <taxon>Lecanorales</taxon>
        <taxon>Lecanorineae</taxon>
        <taxon>Parmeliaceae</taxon>
        <taxon>Alectoria</taxon>
    </lineage>
</organism>
<sequence>MTQLIYLPFTSLFVIFGVIMPRPDSAESYNDLKCLNENIEYYSNIGGQYDTSKPEKLVVSLMKIAEEAIQKAGRKLLKPGNLNGISTFGATADIPSPVLPADYDRGLTNIAYSQSSPCPAAPHVNTMDVTEQTDMSFLQYLNWLEHSSFDQEDLSASLQGMEGWAQPAQGSHEVHCNSGTAMKDDFMNWAGDQAKKHPLNMDFDWLSWDGQ</sequence>
<dbReference type="EMBL" id="CAJPDR010000012">
    <property type="protein sequence ID" value="CAF9905532.1"/>
    <property type="molecule type" value="Genomic_DNA"/>
</dbReference>
<accession>A0A8H3EH10</accession>
<dbReference type="AlphaFoldDB" id="A0A8H3EH10"/>
<proteinExistence type="predicted"/>
<evidence type="ECO:0000256" key="1">
    <source>
        <dbReference type="SAM" id="SignalP"/>
    </source>
</evidence>
<feature type="signal peptide" evidence="1">
    <location>
        <begin position="1"/>
        <end position="26"/>
    </location>
</feature>
<gene>
    <name evidence="2" type="ORF">ALECFALPRED_001012</name>
</gene>
<keyword evidence="1" id="KW-0732">Signal</keyword>
<name>A0A8H3EH10_9LECA</name>
<keyword evidence="3" id="KW-1185">Reference proteome</keyword>
<dbReference type="Proteomes" id="UP000664203">
    <property type="component" value="Unassembled WGS sequence"/>
</dbReference>
<comment type="caution">
    <text evidence="2">The sequence shown here is derived from an EMBL/GenBank/DDBJ whole genome shotgun (WGS) entry which is preliminary data.</text>
</comment>
<evidence type="ECO:0000313" key="2">
    <source>
        <dbReference type="EMBL" id="CAF9905532.1"/>
    </source>
</evidence>